<evidence type="ECO:0000256" key="1">
    <source>
        <dbReference type="ARBA" id="ARBA00009481"/>
    </source>
</evidence>
<evidence type="ECO:0000259" key="4">
    <source>
        <dbReference type="Pfam" id="PF00534"/>
    </source>
</evidence>
<comment type="similarity">
    <text evidence="1">Belongs to the glycosyltransferase group 1 family. Glycosyltransferase 4 subfamily.</text>
</comment>
<organism evidence="6 7">
    <name type="scientific">Nocardioides malaquae</name>
    <dbReference type="NCBI Taxonomy" id="2773426"/>
    <lineage>
        <taxon>Bacteria</taxon>
        <taxon>Bacillati</taxon>
        <taxon>Actinomycetota</taxon>
        <taxon>Actinomycetes</taxon>
        <taxon>Propionibacteriales</taxon>
        <taxon>Nocardioidaceae</taxon>
        <taxon>Nocardioides</taxon>
    </lineage>
</organism>
<accession>A0ABR9RNM0</accession>
<protein>
    <submittedName>
        <fullName evidence="6">Glycosyltransferase family 4 protein</fullName>
    </submittedName>
</protein>
<feature type="domain" description="Glycosyl transferase family 1" evidence="4">
    <location>
        <begin position="188"/>
        <end position="341"/>
    </location>
</feature>
<reference evidence="6 7" key="1">
    <citation type="submission" date="2020-10" db="EMBL/GenBank/DDBJ databases">
        <title>Nocardioides sp. isolated from sludge.</title>
        <authorList>
            <person name="Zhang X."/>
        </authorList>
    </citation>
    <scope>NUCLEOTIDE SEQUENCE [LARGE SCALE GENOMIC DNA]</scope>
    <source>
        <strain evidence="6 7">Y6</strain>
    </source>
</reference>
<dbReference type="InterPro" id="IPR001296">
    <property type="entry name" value="Glyco_trans_1"/>
</dbReference>
<dbReference type="Pfam" id="PF13439">
    <property type="entry name" value="Glyco_transf_4"/>
    <property type="match status" value="1"/>
</dbReference>
<dbReference type="RefSeq" id="WP_193636508.1">
    <property type="nucleotide sequence ID" value="NZ_JADCSA010000001.1"/>
</dbReference>
<dbReference type="PANTHER" id="PTHR12526">
    <property type="entry name" value="GLYCOSYLTRANSFERASE"/>
    <property type="match status" value="1"/>
</dbReference>
<dbReference type="PANTHER" id="PTHR12526:SF640">
    <property type="entry name" value="COLANIC ACID BIOSYNTHESIS GLYCOSYLTRANSFERASE WCAL-RELATED"/>
    <property type="match status" value="1"/>
</dbReference>
<dbReference type="CDD" id="cd03801">
    <property type="entry name" value="GT4_PimA-like"/>
    <property type="match status" value="1"/>
</dbReference>
<dbReference type="SUPFAM" id="SSF53756">
    <property type="entry name" value="UDP-Glycosyltransferase/glycogen phosphorylase"/>
    <property type="match status" value="1"/>
</dbReference>
<feature type="domain" description="Glycosyltransferase subfamily 4-like N-terminal" evidence="5">
    <location>
        <begin position="18"/>
        <end position="175"/>
    </location>
</feature>
<dbReference type="InterPro" id="IPR028098">
    <property type="entry name" value="Glyco_trans_4-like_N"/>
</dbReference>
<proteinExistence type="inferred from homology"/>
<comment type="caution">
    <text evidence="6">The sequence shown here is derived from an EMBL/GenBank/DDBJ whole genome shotgun (WGS) entry which is preliminary data.</text>
</comment>
<dbReference type="Pfam" id="PF00534">
    <property type="entry name" value="Glycos_transf_1"/>
    <property type="match status" value="1"/>
</dbReference>
<gene>
    <name evidence="6" type="ORF">IEQ44_00720</name>
</gene>
<dbReference type="Gene3D" id="3.40.50.2000">
    <property type="entry name" value="Glycogen Phosphorylase B"/>
    <property type="match status" value="2"/>
</dbReference>
<sequence>MSHVVILNWRDAWHPEGGGSETYLRQVATRLAAAGHRVTTLTARYPGSAKDEVVEGVRYVRVGKHMTVYLWAALYLATRRLGHVDHVIEVQNGMPFLARLFSRAKVTVLVHHVHREQWPVVGPVLARIGWFMESRVAPFVNRHNDYVAVSQVTASELVALGVDENRIRIAYNGVPPVPEFAAPPRDSHPSMVALSRLVPHKQIEHAVRTLDSLRDEIPDATLTVMGDGWWADELRQMVADLGLQDRVRLLGFVDDTTKFVELSRAWVHVMPSLKEGWGLSIIEAAHVGVPSVAYSSAGGVRESILDGVTGLLASDQDDFTHAVRRLLTDDALRESMGTKAQLRSEQFTWEATTAVIEGCLTPSTTPATVA</sequence>
<evidence type="ECO:0000313" key="6">
    <source>
        <dbReference type="EMBL" id="MBE7323173.1"/>
    </source>
</evidence>
<evidence type="ECO:0000256" key="2">
    <source>
        <dbReference type="ARBA" id="ARBA00022676"/>
    </source>
</evidence>
<evidence type="ECO:0000313" key="7">
    <source>
        <dbReference type="Proteomes" id="UP000756387"/>
    </source>
</evidence>
<keyword evidence="3" id="KW-0808">Transferase</keyword>
<dbReference type="Proteomes" id="UP000756387">
    <property type="component" value="Unassembled WGS sequence"/>
</dbReference>
<evidence type="ECO:0000256" key="3">
    <source>
        <dbReference type="ARBA" id="ARBA00022679"/>
    </source>
</evidence>
<dbReference type="EMBL" id="JADCSA010000001">
    <property type="protein sequence ID" value="MBE7323173.1"/>
    <property type="molecule type" value="Genomic_DNA"/>
</dbReference>
<evidence type="ECO:0000259" key="5">
    <source>
        <dbReference type="Pfam" id="PF13439"/>
    </source>
</evidence>
<keyword evidence="7" id="KW-1185">Reference proteome</keyword>
<name>A0ABR9RNM0_9ACTN</name>
<keyword evidence="2" id="KW-0328">Glycosyltransferase</keyword>